<organism evidence="2 3">
    <name type="scientific">Argiope bruennichi</name>
    <name type="common">Wasp spider</name>
    <name type="synonym">Aranea bruennichi</name>
    <dbReference type="NCBI Taxonomy" id="94029"/>
    <lineage>
        <taxon>Eukaryota</taxon>
        <taxon>Metazoa</taxon>
        <taxon>Ecdysozoa</taxon>
        <taxon>Arthropoda</taxon>
        <taxon>Chelicerata</taxon>
        <taxon>Arachnida</taxon>
        <taxon>Araneae</taxon>
        <taxon>Araneomorphae</taxon>
        <taxon>Entelegynae</taxon>
        <taxon>Araneoidea</taxon>
        <taxon>Araneidae</taxon>
        <taxon>Argiope</taxon>
    </lineage>
</organism>
<reference evidence="2" key="2">
    <citation type="submission" date="2020-06" db="EMBL/GenBank/DDBJ databases">
        <authorList>
            <person name="Sheffer M."/>
        </authorList>
    </citation>
    <scope>NUCLEOTIDE SEQUENCE</scope>
</reference>
<dbReference type="Pfam" id="PF00646">
    <property type="entry name" value="F-box"/>
    <property type="match status" value="1"/>
</dbReference>
<evidence type="ECO:0000259" key="1">
    <source>
        <dbReference type="PROSITE" id="PS50181"/>
    </source>
</evidence>
<comment type="caution">
    <text evidence="2">The sequence shown here is derived from an EMBL/GenBank/DDBJ whole genome shotgun (WGS) entry which is preliminary data.</text>
</comment>
<dbReference type="Gene3D" id="1.20.1280.50">
    <property type="match status" value="1"/>
</dbReference>
<keyword evidence="3" id="KW-1185">Reference proteome</keyword>
<feature type="domain" description="F-box" evidence="1">
    <location>
        <begin position="75"/>
        <end position="121"/>
    </location>
</feature>
<proteinExistence type="predicted"/>
<dbReference type="Gene3D" id="3.80.10.10">
    <property type="entry name" value="Ribonuclease Inhibitor"/>
    <property type="match status" value="1"/>
</dbReference>
<dbReference type="SUPFAM" id="SSF52047">
    <property type="entry name" value="RNI-like"/>
    <property type="match status" value="1"/>
</dbReference>
<dbReference type="EMBL" id="JABXBU010000015">
    <property type="protein sequence ID" value="KAF8786701.1"/>
    <property type="molecule type" value="Genomic_DNA"/>
</dbReference>
<dbReference type="InterPro" id="IPR036047">
    <property type="entry name" value="F-box-like_dom_sf"/>
</dbReference>
<dbReference type="SUPFAM" id="SSF81383">
    <property type="entry name" value="F-box domain"/>
    <property type="match status" value="1"/>
</dbReference>
<reference evidence="2" key="1">
    <citation type="journal article" date="2020" name="bioRxiv">
        <title>Chromosome-level reference genome of the European wasp spider Argiope bruennichi: a resource for studies on range expansion and evolutionary adaptation.</title>
        <authorList>
            <person name="Sheffer M.M."/>
            <person name="Hoppe A."/>
            <person name="Krehenwinkel H."/>
            <person name="Uhl G."/>
            <person name="Kuss A.W."/>
            <person name="Jensen L."/>
            <person name="Jensen C."/>
            <person name="Gillespie R.G."/>
            <person name="Hoff K.J."/>
            <person name="Prost S."/>
        </authorList>
    </citation>
    <scope>NUCLEOTIDE SEQUENCE</scope>
</reference>
<protein>
    <submittedName>
        <fullName evidence="2">F-box only protein 39 like protein</fullName>
    </submittedName>
</protein>
<evidence type="ECO:0000313" key="3">
    <source>
        <dbReference type="Proteomes" id="UP000807504"/>
    </source>
</evidence>
<dbReference type="PROSITE" id="PS50181">
    <property type="entry name" value="FBOX"/>
    <property type="match status" value="1"/>
</dbReference>
<evidence type="ECO:0000313" key="2">
    <source>
        <dbReference type="EMBL" id="KAF8786701.1"/>
    </source>
</evidence>
<name>A0A8T0F766_ARGBR</name>
<sequence length="528" mass="61321">MAVMSSPGGNNLSNLEDDNTNIITENSDSINSFDNNLYSSGDSIGITCNAAENKGFNSVTTVDLDDNDKEVSENESSWSKLPSLAVENIYTFLSRTDQSRMSLVCSRWSKDFNSPRLWKTMKFYLPEHDYSSEIYPEVRFARKYAYMFRHVEIICKRVRTHLTGVIWRQLKLFLKAMLSSSQLSSVKFINMGNYFRHLDDILREDLFKIVVRFFNSQENLKTVIFQDSHFSKDEGLELLKAMFHSDKNTIRNLTLQGFVSEAPSMELSNQYLSNLSEVCCKISNVESLDVDYIQIFEDVINCLYEKFSSGDCQLDKNEPNISTLCIYCEDKRLSGLKGILPGTWKYLTNVFPDMKVKMDVTIHNHLYDEMEKFLVKEIPLQTLNFRFEKSPANIRTDISALFTYLQMCKYQDYLEVLNVLWMPSIDDFAESVIPFVKSCKKLQTFHIHAQYTPREIENVLKGFLENPPASLKSITLWFNYLDEGADEDNIRALSEEYYLLFNTQGIECFLIVDPSRRLRRRERNVIVP</sequence>
<dbReference type="AlphaFoldDB" id="A0A8T0F766"/>
<gene>
    <name evidence="2" type="ORF">HNY73_008384</name>
</gene>
<dbReference type="InterPro" id="IPR001810">
    <property type="entry name" value="F-box_dom"/>
</dbReference>
<accession>A0A8T0F766</accession>
<dbReference type="PANTHER" id="PTHR20872:SF1">
    <property type="entry name" value="F-BOX DOMAIN-CONTAINING PROTEIN"/>
    <property type="match status" value="1"/>
</dbReference>
<dbReference type="InterPro" id="IPR032675">
    <property type="entry name" value="LRR_dom_sf"/>
</dbReference>
<dbReference type="Proteomes" id="UP000807504">
    <property type="component" value="Unassembled WGS sequence"/>
</dbReference>
<dbReference type="PANTHER" id="PTHR20872">
    <property type="match status" value="1"/>
</dbReference>